<dbReference type="InterPro" id="IPR029063">
    <property type="entry name" value="SAM-dependent_MTases_sf"/>
</dbReference>
<organism evidence="2 3">
    <name type="scientific">Ancylobacter amanitiformis</name>
    <dbReference type="NCBI Taxonomy" id="217069"/>
    <lineage>
        <taxon>Bacteria</taxon>
        <taxon>Pseudomonadati</taxon>
        <taxon>Pseudomonadota</taxon>
        <taxon>Alphaproteobacteria</taxon>
        <taxon>Hyphomicrobiales</taxon>
        <taxon>Xanthobacteraceae</taxon>
        <taxon>Ancylobacter</taxon>
    </lineage>
</organism>
<evidence type="ECO:0000313" key="2">
    <source>
        <dbReference type="EMBL" id="MDQ0512567.1"/>
    </source>
</evidence>
<keyword evidence="2" id="KW-0808">Transferase</keyword>
<comment type="caution">
    <text evidence="2">The sequence shown here is derived from an EMBL/GenBank/DDBJ whole genome shotgun (WGS) entry which is preliminary data.</text>
</comment>
<dbReference type="RefSeq" id="WP_306891247.1">
    <property type="nucleotide sequence ID" value="NZ_JAUSVR010000014.1"/>
</dbReference>
<keyword evidence="2" id="KW-0489">Methyltransferase</keyword>
<dbReference type="Proteomes" id="UP001235094">
    <property type="component" value="Unassembled WGS sequence"/>
</dbReference>
<accession>A0ABU0LV71</accession>
<keyword evidence="3" id="KW-1185">Reference proteome</keyword>
<evidence type="ECO:0000313" key="3">
    <source>
        <dbReference type="Proteomes" id="UP001235094"/>
    </source>
</evidence>
<name>A0ABU0LV71_9HYPH</name>
<protein>
    <submittedName>
        <fullName evidence="2">DNA modification methylase</fullName>
    </submittedName>
</protein>
<dbReference type="GO" id="GO:0008168">
    <property type="term" value="F:methyltransferase activity"/>
    <property type="evidence" value="ECO:0007669"/>
    <property type="project" value="UniProtKB-KW"/>
</dbReference>
<evidence type="ECO:0000259" key="1">
    <source>
        <dbReference type="Pfam" id="PF01170"/>
    </source>
</evidence>
<reference evidence="2 3" key="1">
    <citation type="submission" date="2023-07" db="EMBL/GenBank/DDBJ databases">
        <title>Genomic Encyclopedia of Type Strains, Phase IV (KMG-IV): sequencing the most valuable type-strain genomes for metagenomic binning, comparative biology and taxonomic classification.</title>
        <authorList>
            <person name="Goeker M."/>
        </authorList>
    </citation>
    <scope>NUCLEOTIDE SEQUENCE [LARGE SCALE GENOMIC DNA]</scope>
    <source>
        <strain evidence="2 3">DSM 15561</strain>
    </source>
</reference>
<dbReference type="SUPFAM" id="SSF53335">
    <property type="entry name" value="S-adenosyl-L-methionine-dependent methyltransferases"/>
    <property type="match status" value="1"/>
</dbReference>
<sequence length="447" mass="48428">MSDQVEGAYTYDALKAAYDRNGPLSVNFREMTGLGSGVDRLTHLFHTYPAKLLPAIPSYFLSCGRFATTGSRLLDPFCGSGTVLVEGLATGCEVIGCDVNPLARLITAAKTTAVPAAALNAAFERLLARRPRFGFGPPTGSVRMERWFALPVAKELDRFAAALGAMPDCTEKTFLQACFSAVVRRVCLADPAISVPVKLNPERASLTSAQRDDRRRWLAERHNADVEAIFHQIVAANVLRMGRLEAVAGSTAKSLILDNVRSLDSSLRADLVITSPPYGSAQKYVRSSSLSLIWLGLAPDGLRAIEKLTIGREHFLKNEVASGLPEESLTFAADALERIGKKNATRRHIAAQFLIEMQSALVDIEAAIRPGGVLILVVGDNIVCGERFATTRYLAAICTELGFEIELELVDSIRSRGLITRRNRSVGYIAEETILVLRKPASGGNGR</sequence>
<dbReference type="Gene3D" id="3.40.50.150">
    <property type="entry name" value="Vaccinia Virus protein VP39"/>
    <property type="match status" value="2"/>
</dbReference>
<gene>
    <name evidence="2" type="ORF">QOZ99_003477</name>
</gene>
<dbReference type="GO" id="GO:0032259">
    <property type="term" value="P:methylation"/>
    <property type="evidence" value="ECO:0007669"/>
    <property type="project" value="UniProtKB-KW"/>
</dbReference>
<proteinExistence type="predicted"/>
<dbReference type="Pfam" id="PF01170">
    <property type="entry name" value="UPF0020"/>
    <property type="match status" value="1"/>
</dbReference>
<feature type="domain" description="Ribosomal RNA large subunit methyltransferase K/L-like methyltransferase" evidence="1">
    <location>
        <begin position="49"/>
        <end position="94"/>
    </location>
</feature>
<dbReference type="EMBL" id="JAUSVR010000014">
    <property type="protein sequence ID" value="MDQ0512567.1"/>
    <property type="molecule type" value="Genomic_DNA"/>
</dbReference>
<dbReference type="InterPro" id="IPR000241">
    <property type="entry name" value="RlmKL-like_Mtase"/>
</dbReference>